<dbReference type="SMART" id="SM00854">
    <property type="entry name" value="PGA_cap"/>
    <property type="match status" value="1"/>
</dbReference>
<dbReference type="InterPro" id="IPR029052">
    <property type="entry name" value="Metallo-depent_PP-like"/>
</dbReference>
<gene>
    <name evidence="4" type="ORF">UY83_C0010G0018</name>
</gene>
<keyword evidence="2" id="KW-0732">Signal</keyword>
<evidence type="ECO:0000259" key="3">
    <source>
        <dbReference type="SMART" id="SM00854"/>
    </source>
</evidence>
<dbReference type="Pfam" id="PF09587">
    <property type="entry name" value="PGA_cap"/>
    <property type="match status" value="1"/>
</dbReference>
<dbReference type="EMBL" id="LCRO01000010">
    <property type="protein sequence ID" value="KKW35350.1"/>
    <property type="molecule type" value="Genomic_DNA"/>
</dbReference>
<accession>A0A0G1XWP7</accession>
<evidence type="ECO:0000313" key="4">
    <source>
        <dbReference type="EMBL" id="KKW35350.1"/>
    </source>
</evidence>
<dbReference type="PANTHER" id="PTHR33393">
    <property type="entry name" value="POLYGLUTAMINE SYNTHESIS ACCESSORY PROTEIN RV0574C-RELATED"/>
    <property type="match status" value="1"/>
</dbReference>
<proteinExistence type="inferred from homology"/>
<protein>
    <submittedName>
        <fullName evidence="4">Capsule synthesis protein CapA</fullName>
    </submittedName>
</protein>
<dbReference type="PATRIC" id="fig|1618605.3.peg.591"/>
<feature type="chain" id="PRO_5002540931" evidence="2">
    <location>
        <begin position="30"/>
        <end position="311"/>
    </location>
</feature>
<sequence>MRSRNLFFALVVPLALLAAALADSRVAHAPDAPAPVGITAVFGGDIMLDRNVAAWNEGAPAQIFEGVREIFSGADITAANLEGTITKNASIARHDSRILRFTFDPQFAREALGPLSLDAASLANNHALDFYKVGYDETREHLALLGIVPFGHPNNALGSLSAKVEAKGRTFCFVGYHELYDDDTAHVLQEIRNLRGLCWKIIVFAHWGEEYEKEPSAAQRREAHVFIDAGADLVIGAHPHVIQPYEVYGSRAIFYSLGNFAFDQEFSPEVKRGMLVRAAFYEDKTAFSVIPIVIERGRVSALPEVDTFELP</sequence>
<name>A0A0G1XWP7_9BACT</name>
<dbReference type="CDD" id="cd07381">
    <property type="entry name" value="MPP_CapA"/>
    <property type="match status" value="1"/>
</dbReference>
<comment type="similarity">
    <text evidence="1">Belongs to the CapA family.</text>
</comment>
<reference evidence="4 5" key="1">
    <citation type="journal article" date="2015" name="Nature">
        <title>rRNA introns, odd ribosomes, and small enigmatic genomes across a large radiation of phyla.</title>
        <authorList>
            <person name="Brown C.T."/>
            <person name="Hug L.A."/>
            <person name="Thomas B.C."/>
            <person name="Sharon I."/>
            <person name="Castelle C.J."/>
            <person name="Singh A."/>
            <person name="Wilkins M.J."/>
            <person name="Williams K.H."/>
            <person name="Banfield J.F."/>
        </authorList>
    </citation>
    <scope>NUCLEOTIDE SEQUENCE [LARGE SCALE GENOMIC DNA]</scope>
</reference>
<dbReference type="AlphaFoldDB" id="A0A0G1XWP7"/>
<feature type="signal peptide" evidence="2">
    <location>
        <begin position="1"/>
        <end position="29"/>
    </location>
</feature>
<dbReference type="Gene3D" id="3.60.21.10">
    <property type="match status" value="1"/>
</dbReference>
<feature type="domain" description="Capsule synthesis protein CapA" evidence="3">
    <location>
        <begin position="39"/>
        <end position="264"/>
    </location>
</feature>
<evidence type="ECO:0000313" key="5">
    <source>
        <dbReference type="Proteomes" id="UP000034740"/>
    </source>
</evidence>
<dbReference type="InterPro" id="IPR019079">
    <property type="entry name" value="Capsule_synth_CapA"/>
</dbReference>
<evidence type="ECO:0000256" key="1">
    <source>
        <dbReference type="ARBA" id="ARBA00005662"/>
    </source>
</evidence>
<evidence type="ECO:0000256" key="2">
    <source>
        <dbReference type="SAM" id="SignalP"/>
    </source>
</evidence>
<dbReference type="Proteomes" id="UP000034740">
    <property type="component" value="Unassembled WGS sequence"/>
</dbReference>
<dbReference type="InterPro" id="IPR052169">
    <property type="entry name" value="CW_Biosynth-Accessory"/>
</dbReference>
<comment type="caution">
    <text evidence="4">The sequence shown here is derived from an EMBL/GenBank/DDBJ whole genome shotgun (WGS) entry which is preliminary data.</text>
</comment>
<dbReference type="SUPFAM" id="SSF56300">
    <property type="entry name" value="Metallo-dependent phosphatases"/>
    <property type="match status" value="1"/>
</dbReference>
<dbReference type="PANTHER" id="PTHR33393:SF11">
    <property type="entry name" value="POLYGLUTAMINE SYNTHESIS ACCESSORY PROTEIN RV0574C-RELATED"/>
    <property type="match status" value="1"/>
</dbReference>
<organism evidence="4 5">
    <name type="scientific">Candidatus Adlerbacteria bacterium GW2011_GWA1_54_10</name>
    <dbReference type="NCBI Taxonomy" id="1618605"/>
    <lineage>
        <taxon>Bacteria</taxon>
        <taxon>Candidatus Adleribacteriota</taxon>
    </lineage>
</organism>